<evidence type="ECO:0000313" key="1">
    <source>
        <dbReference type="EMBL" id="GAU95758.1"/>
    </source>
</evidence>
<comment type="caution">
    <text evidence="1">The sequence shown here is derived from an EMBL/GenBank/DDBJ whole genome shotgun (WGS) entry which is preliminary data.</text>
</comment>
<dbReference type="Proteomes" id="UP000186922">
    <property type="component" value="Unassembled WGS sequence"/>
</dbReference>
<proteinExistence type="predicted"/>
<organism evidence="1 2">
    <name type="scientific">Ramazzottius varieornatus</name>
    <name type="common">Water bear</name>
    <name type="synonym">Tardigrade</name>
    <dbReference type="NCBI Taxonomy" id="947166"/>
    <lineage>
        <taxon>Eukaryota</taxon>
        <taxon>Metazoa</taxon>
        <taxon>Ecdysozoa</taxon>
        <taxon>Tardigrada</taxon>
        <taxon>Eutardigrada</taxon>
        <taxon>Parachela</taxon>
        <taxon>Hypsibioidea</taxon>
        <taxon>Ramazzottiidae</taxon>
        <taxon>Ramazzottius</taxon>
    </lineage>
</organism>
<dbReference type="EMBL" id="BDGG01000003">
    <property type="protein sequence ID" value="GAU95758.1"/>
    <property type="molecule type" value="Genomic_DNA"/>
</dbReference>
<evidence type="ECO:0000313" key="2">
    <source>
        <dbReference type="Proteomes" id="UP000186922"/>
    </source>
</evidence>
<keyword evidence="2" id="KW-1185">Reference proteome</keyword>
<gene>
    <name evidence="1" type="primary">RvY_07324-1</name>
    <name evidence="1" type="synonym">RvY_07324.1</name>
    <name evidence="1" type="ORF">RvY_07324</name>
</gene>
<dbReference type="AlphaFoldDB" id="A0A1D1VB64"/>
<accession>A0A1D1VB64</accession>
<sequence>MRKCDHEMEHEDIERSKEACELSVAYLAMKSQVENVRSEKEFQRIKIVKNISNV</sequence>
<reference evidence="1 2" key="1">
    <citation type="journal article" date="2016" name="Nat. Commun.">
        <title>Extremotolerant tardigrade genome and improved radiotolerance of human cultured cells by tardigrade-unique protein.</title>
        <authorList>
            <person name="Hashimoto T."/>
            <person name="Horikawa D.D."/>
            <person name="Saito Y."/>
            <person name="Kuwahara H."/>
            <person name="Kozuka-Hata H."/>
            <person name="Shin-I T."/>
            <person name="Minakuchi Y."/>
            <person name="Ohishi K."/>
            <person name="Motoyama A."/>
            <person name="Aizu T."/>
            <person name="Enomoto A."/>
            <person name="Kondo K."/>
            <person name="Tanaka S."/>
            <person name="Hara Y."/>
            <person name="Koshikawa S."/>
            <person name="Sagara H."/>
            <person name="Miura T."/>
            <person name="Yokobori S."/>
            <person name="Miyagawa K."/>
            <person name="Suzuki Y."/>
            <person name="Kubo T."/>
            <person name="Oyama M."/>
            <person name="Kohara Y."/>
            <person name="Fujiyama A."/>
            <person name="Arakawa K."/>
            <person name="Katayama T."/>
            <person name="Toyoda A."/>
            <person name="Kunieda T."/>
        </authorList>
    </citation>
    <scope>NUCLEOTIDE SEQUENCE [LARGE SCALE GENOMIC DNA]</scope>
    <source>
        <strain evidence="1 2">YOKOZUNA-1</strain>
    </source>
</reference>
<protein>
    <submittedName>
        <fullName evidence="1">Uncharacterized protein</fullName>
    </submittedName>
</protein>
<name>A0A1D1VB64_RAMVA</name>